<dbReference type="KEGG" id="vg:62974338"/>
<dbReference type="EMBL" id="MN234161">
    <property type="protein sequence ID" value="QFG08096.1"/>
    <property type="molecule type" value="Genomic_DNA"/>
</dbReference>
<reference evidence="2 3" key="1">
    <citation type="submission" date="2019-07" db="EMBL/GenBank/DDBJ databases">
        <authorList>
            <person name="Stoner T.H."/>
            <person name="Garlena R.A."/>
            <person name="Russell D.A."/>
            <person name="Pope W.H."/>
            <person name="Jacobs-Sera D."/>
            <person name="Hatfull G.F."/>
        </authorList>
    </citation>
    <scope>NUCLEOTIDE SEQUENCE [LARGE SCALE GENOMIC DNA]</scope>
</reference>
<evidence type="ECO:0000313" key="3">
    <source>
        <dbReference type="Proteomes" id="UP000326855"/>
    </source>
</evidence>
<name>A0A5J6TB26_9CAUD</name>
<protein>
    <submittedName>
        <fullName evidence="2">Uncharacterized protein</fullName>
    </submittedName>
</protein>
<gene>
    <name evidence="2" type="primary">35</name>
    <name evidence="2" type="ORF">PBI_TOAST_35</name>
</gene>
<evidence type="ECO:0000313" key="2">
    <source>
        <dbReference type="EMBL" id="QFG08096.1"/>
    </source>
</evidence>
<proteinExistence type="predicted"/>
<organism evidence="2 3">
    <name type="scientific">Gordonia phage Toast</name>
    <dbReference type="NCBI Taxonomy" id="2599852"/>
    <lineage>
        <taxon>Viruses</taxon>
        <taxon>Duplodnaviria</taxon>
        <taxon>Heunggongvirae</taxon>
        <taxon>Uroviricota</taxon>
        <taxon>Caudoviricetes</taxon>
        <taxon>Fairfaxidumvirus</taxon>
        <taxon>Fairfaxidumvirus toast</taxon>
    </lineage>
</organism>
<dbReference type="GeneID" id="62974338"/>
<dbReference type="Proteomes" id="UP000326855">
    <property type="component" value="Segment"/>
</dbReference>
<evidence type="ECO:0000256" key="1">
    <source>
        <dbReference type="SAM" id="MobiDB-lite"/>
    </source>
</evidence>
<dbReference type="RefSeq" id="YP_010001172.1">
    <property type="nucleotide sequence ID" value="NC_053173.1"/>
</dbReference>
<accession>A0A5J6TB26</accession>
<sequence>MEVLVTEPTSERGDVDPVSASIAAVAGAAGKALSSSDEDSGGESEGTKWLARILGPAADELAEGLRRWTSYRVGNTRRIADAASRKVGERAGKLPERVLYQVLDDGSLVDDELGAEYFGGLLAASVTPEGRDDRAVAWTKLLTQMSSIEIRAHYLLYQQWWILLADERSGPVDLSPLGDSATLYVDTSELCARLGEVTGDDGDGPDMTLITHAISALARHELIASMSYGWGSRESFGEQSWKAVDLPFDHGVSVVPSLAGIELWGYAHGESWLTHATFAGAAAASDIEMAIPPLKNAVLGRTIKRPAPPLAERAARGRAARRQSDSVD</sequence>
<keyword evidence="3" id="KW-1185">Reference proteome</keyword>
<feature type="region of interest" description="Disordered" evidence="1">
    <location>
        <begin position="309"/>
        <end position="328"/>
    </location>
</feature>